<proteinExistence type="predicted"/>
<dbReference type="Proteomes" id="UP000015523">
    <property type="component" value="Unassembled WGS sequence"/>
</dbReference>
<dbReference type="Pfam" id="PF00043">
    <property type="entry name" value="GST_C"/>
    <property type="match status" value="1"/>
</dbReference>
<evidence type="ECO:0000313" key="3">
    <source>
        <dbReference type="EMBL" id="EQB32741.1"/>
    </source>
</evidence>
<evidence type="ECO:0000259" key="2">
    <source>
        <dbReference type="PROSITE" id="PS50405"/>
    </source>
</evidence>
<dbReference type="InterPro" id="IPR036282">
    <property type="entry name" value="Glutathione-S-Trfase_C_sf"/>
</dbReference>
<dbReference type="EMBL" id="AUWY01000058">
    <property type="protein sequence ID" value="EQB32741.1"/>
    <property type="molecule type" value="Genomic_DNA"/>
</dbReference>
<dbReference type="OrthoDB" id="9782992at2"/>
<dbReference type="InterPro" id="IPR040079">
    <property type="entry name" value="Glutathione_S-Trfase"/>
</dbReference>
<dbReference type="eggNOG" id="COG0625">
    <property type="taxonomic scope" value="Bacteria"/>
</dbReference>
<dbReference type="SFLD" id="SFLDG00358">
    <property type="entry name" value="Main_(cytGST)"/>
    <property type="match status" value="1"/>
</dbReference>
<dbReference type="Pfam" id="PF13417">
    <property type="entry name" value="GST_N_3"/>
    <property type="match status" value="1"/>
</dbReference>
<gene>
    <name evidence="3" type="ORF">M529_07845</name>
</gene>
<feature type="domain" description="GST C-terminal" evidence="2">
    <location>
        <begin position="85"/>
        <end position="208"/>
    </location>
</feature>
<reference evidence="3 4" key="1">
    <citation type="journal article" date="2013" name="Genome Announc.">
        <title>Draft Genome Sequence of Sphingobium ummariense Strain RL-3, a Hexachlorocyclohexane-Degrading Bacterium.</title>
        <authorList>
            <person name="Kohli P."/>
            <person name="Dua A."/>
            <person name="Sangwan N."/>
            <person name="Oldach P."/>
            <person name="Khurana J.P."/>
            <person name="Lal R."/>
        </authorList>
    </citation>
    <scope>NUCLEOTIDE SEQUENCE [LARGE SCALE GENOMIC DNA]</scope>
    <source>
        <strain evidence="3 4">RL-3</strain>
    </source>
</reference>
<dbReference type="PROSITE" id="PS50405">
    <property type="entry name" value="GST_CTER"/>
    <property type="match status" value="1"/>
</dbReference>
<dbReference type="InterPro" id="IPR036249">
    <property type="entry name" value="Thioredoxin-like_sf"/>
</dbReference>
<feature type="domain" description="GST N-terminal" evidence="1">
    <location>
        <begin position="1"/>
        <end position="79"/>
    </location>
</feature>
<name>T0J478_9SPHN</name>
<organism evidence="3 4">
    <name type="scientific">Sphingobium ummariense RL-3</name>
    <dbReference type="NCBI Taxonomy" id="1346791"/>
    <lineage>
        <taxon>Bacteria</taxon>
        <taxon>Pseudomonadati</taxon>
        <taxon>Pseudomonadota</taxon>
        <taxon>Alphaproteobacteria</taxon>
        <taxon>Sphingomonadales</taxon>
        <taxon>Sphingomonadaceae</taxon>
        <taxon>Sphingobium</taxon>
    </lineage>
</organism>
<dbReference type="Gene3D" id="3.40.30.10">
    <property type="entry name" value="Glutaredoxin"/>
    <property type="match status" value="1"/>
</dbReference>
<dbReference type="PROSITE" id="PS50404">
    <property type="entry name" value="GST_NTER"/>
    <property type="match status" value="1"/>
</dbReference>
<protein>
    <recommendedName>
        <fullName evidence="5">Glutathione S-transferase</fullName>
    </recommendedName>
</protein>
<dbReference type="SUPFAM" id="SSF52833">
    <property type="entry name" value="Thioredoxin-like"/>
    <property type="match status" value="1"/>
</dbReference>
<accession>T0J478</accession>
<sequence length="214" mass="24232">MILYHHPLSSYCWKVLIAFYENGTPFTPKRLDAAGAAEEWQALWSIGRFPVLRDPVRDTTVAEASIIIEYLARHEPGTFRPIPADPDAALEVRLMDRLFDNYVMTPMQTLVTDRLRPEDQRDPLGAVQAQELLAKSYALLDARIAEREWAAGGSFSLADCAALPALFYADRIVPLRDSHPALGTYLARLEARPSVARVLAEKEPWWHLFPFARE</sequence>
<dbReference type="Gene3D" id="1.20.1050.10">
    <property type="match status" value="1"/>
</dbReference>
<dbReference type="InterPro" id="IPR004045">
    <property type="entry name" value="Glutathione_S-Trfase_N"/>
</dbReference>
<dbReference type="PATRIC" id="fig|1346791.3.peg.1506"/>
<comment type="caution">
    <text evidence="3">The sequence shown here is derived from an EMBL/GenBank/DDBJ whole genome shotgun (WGS) entry which is preliminary data.</text>
</comment>
<dbReference type="PANTHER" id="PTHR44051">
    <property type="entry name" value="GLUTATHIONE S-TRANSFERASE-RELATED"/>
    <property type="match status" value="1"/>
</dbReference>
<evidence type="ECO:0008006" key="5">
    <source>
        <dbReference type="Google" id="ProtNLM"/>
    </source>
</evidence>
<keyword evidence="4" id="KW-1185">Reference proteome</keyword>
<dbReference type="SUPFAM" id="SSF47616">
    <property type="entry name" value="GST C-terminal domain-like"/>
    <property type="match status" value="1"/>
</dbReference>
<dbReference type="InterPro" id="IPR010987">
    <property type="entry name" value="Glutathione-S-Trfase_C-like"/>
</dbReference>
<dbReference type="PANTHER" id="PTHR44051:SF9">
    <property type="entry name" value="GLUTATHIONE S-TRANSFERASE 1"/>
    <property type="match status" value="1"/>
</dbReference>
<dbReference type="RefSeq" id="WP_021317461.1">
    <property type="nucleotide sequence ID" value="NZ_AUWY01000058.1"/>
</dbReference>
<evidence type="ECO:0000259" key="1">
    <source>
        <dbReference type="PROSITE" id="PS50404"/>
    </source>
</evidence>
<dbReference type="SFLD" id="SFLDS00019">
    <property type="entry name" value="Glutathione_Transferase_(cytos"/>
    <property type="match status" value="1"/>
</dbReference>
<dbReference type="CDD" id="cd00570">
    <property type="entry name" value="GST_N_family"/>
    <property type="match status" value="1"/>
</dbReference>
<dbReference type="InterPro" id="IPR004046">
    <property type="entry name" value="GST_C"/>
</dbReference>
<dbReference type="AlphaFoldDB" id="T0J478"/>
<evidence type="ECO:0000313" key="4">
    <source>
        <dbReference type="Proteomes" id="UP000015523"/>
    </source>
</evidence>
<dbReference type="CDD" id="cd00299">
    <property type="entry name" value="GST_C_family"/>
    <property type="match status" value="1"/>
</dbReference>
<dbReference type="STRING" id="1346791.M529_07845"/>